<evidence type="ECO:0000313" key="4">
    <source>
        <dbReference type="Proteomes" id="UP000886893"/>
    </source>
</evidence>
<dbReference type="InterPro" id="IPR018649">
    <property type="entry name" value="SHOCT"/>
</dbReference>
<reference evidence="3" key="2">
    <citation type="journal article" date="2021" name="PeerJ">
        <title>Extensive microbial diversity within the chicken gut microbiome revealed by metagenomics and culture.</title>
        <authorList>
            <person name="Gilroy R."/>
            <person name="Ravi A."/>
            <person name="Getino M."/>
            <person name="Pursley I."/>
            <person name="Horton D.L."/>
            <person name="Alikhan N.F."/>
            <person name="Baker D."/>
            <person name="Gharbi K."/>
            <person name="Hall N."/>
            <person name="Watson M."/>
            <person name="Adriaenssens E.M."/>
            <person name="Foster-Nyarko E."/>
            <person name="Jarju S."/>
            <person name="Secka A."/>
            <person name="Antonio M."/>
            <person name="Oren A."/>
            <person name="Chaudhuri R.R."/>
            <person name="La Ragione R."/>
            <person name="Hildebrand F."/>
            <person name="Pallen M.J."/>
        </authorList>
    </citation>
    <scope>NUCLEOTIDE SEQUENCE</scope>
    <source>
        <strain evidence="3">14508</strain>
    </source>
</reference>
<evidence type="ECO:0000256" key="1">
    <source>
        <dbReference type="SAM" id="Phobius"/>
    </source>
</evidence>
<dbReference type="Pfam" id="PF09851">
    <property type="entry name" value="SHOCT"/>
    <property type="match status" value="1"/>
</dbReference>
<feature type="transmembrane region" description="Helical" evidence="1">
    <location>
        <begin position="115"/>
        <end position="133"/>
    </location>
</feature>
<proteinExistence type="predicted"/>
<feature type="transmembrane region" description="Helical" evidence="1">
    <location>
        <begin position="93"/>
        <end position="109"/>
    </location>
</feature>
<name>A0A9D1K973_9FIRM</name>
<dbReference type="Proteomes" id="UP000886893">
    <property type="component" value="Unassembled WGS sequence"/>
</dbReference>
<dbReference type="AlphaFoldDB" id="A0A9D1K973"/>
<keyword evidence="1" id="KW-1133">Transmembrane helix</keyword>
<gene>
    <name evidence="3" type="ORF">IAD04_00870</name>
</gene>
<evidence type="ECO:0000259" key="2">
    <source>
        <dbReference type="Pfam" id="PF09851"/>
    </source>
</evidence>
<sequence length="181" mass="20279">MNKTKRGFELAGSIIVIIIASFLIIGCLYCLVSWDTAKSLMEDIYGEDYFSGMFDGIMKSTFVFLLIYGVALVVLSSLLLPSPYKNGEYKKRTGIKITFLILVGIFALMTFESILLFLIIIASFVFVLLSLVLKGEVVEGGNGNLNNEEYDKIGKLQELRDKGTITEEQYQEAVKKIIDKM</sequence>
<keyword evidence="1" id="KW-0812">Transmembrane</keyword>
<feature type="domain" description="SHOCT" evidence="2">
    <location>
        <begin position="151"/>
        <end position="177"/>
    </location>
</feature>
<feature type="transmembrane region" description="Helical" evidence="1">
    <location>
        <begin position="62"/>
        <end position="81"/>
    </location>
</feature>
<accession>A0A9D1K973</accession>
<feature type="transmembrane region" description="Helical" evidence="1">
    <location>
        <begin position="12"/>
        <end position="34"/>
    </location>
</feature>
<protein>
    <submittedName>
        <fullName evidence="3">SHOCT domain-containing protein</fullName>
    </submittedName>
</protein>
<keyword evidence="1" id="KW-0472">Membrane</keyword>
<dbReference type="EMBL" id="DVKI01000029">
    <property type="protein sequence ID" value="HIT16917.1"/>
    <property type="molecule type" value="Genomic_DNA"/>
</dbReference>
<reference evidence="3" key="1">
    <citation type="submission" date="2020-10" db="EMBL/GenBank/DDBJ databases">
        <authorList>
            <person name="Gilroy R."/>
        </authorList>
    </citation>
    <scope>NUCLEOTIDE SEQUENCE</scope>
    <source>
        <strain evidence="3">14508</strain>
    </source>
</reference>
<evidence type="ECO:0000313" key="3">
    <source>
        <dbReference type="EMBL" id="HIT16917.1"/>
    </source>
</evidence>
<dbReference type="PROSITE" id="PS51257">
    <property type="entry name" value="PROKAR_LIPOPROTEIN"/>
    <property type="match status" value="1"/>
</dbReference>
<organism evidence="3 4">
    <name type="scientific">Candidatus Caccosoma faecigallinarum</name>
    <dbReference type="NCBI Taxonomy" id="2840720"/>
    <lineage>
        <taxon>Bacteria</taxon>
        <taxon>Bacillati</taxon>
        <taxon>Bacillota</taxon>
        <taxon>Bacillota incertae sedis</taxon>
        <taxon>Candidatus Caccosoma</taxon>
    </lineage>
</organism>
<comment type="caution">
    <text evidence="3">The sequence shown here is derived from an EMBL/GenBank/DDBJ whole genome shotgun (WGS) entry which is preliminary data.</text>
</comment>